<dbReference type="Pfam" id="PF02589">
    <property type="entry name" value="LUD_dom"/>
    <property type="match status" value="1"/>
</dbReference>
<sequence>MSSRDAILAAVRARQPAARALPEVPLFDAEYAGDLVPRFAMALEKMGGRWLDADASVPLATQIRLLYPSAQRFCSAVAGMDGFASPGADAAALANVDVGIVQAAFGVAETGSLFLSEHEYGNNALGYLAQHLLVLLHPTQLVGNLHQAYQRPEWRSARYAALVTGPSATADIEGVLIRGAQGVRSLTVLALANP</sequence>
<dbReference type="InterPro" id="IPR003741">
    <property type="entry name" value="LUD_dom"/>
</dbReference>
<dbReference type="AlphaFoldDB" id="A0A0N0GNU7"/>
<evidence type="ECO:0000313" key="2">
    <source>
        <dbReference type="EMBL" id="KPC53185.1"/>
    </source>
</evidence>
<dbReference type="InterPro" id="IPR024185">
    <property type="entry name" value="FTHF_cligase-like_sf"/>
</dbReference>
<dbReference type="PANTHER" id="PTHR43682:SF1">
    <property type="entry name" value="LACTATE UTILIZATION PROTEIN C"/>
    <property type="match status" value="1"/>
</dbReference>
<gene>
    <name evidence="2" type="primary">lutC</name>
    <name evidence="2" type="ORF">WG78_08845</name>
</gene>
<dbReference type="RefSeq" id="WP_053937438.1">
    <property type="nucleotide sequence ID" value="NZ_LAQT01000007.1"/>
</dbReference>
<comment type="caution">
    <text evidence="2">The sequence shown here is derived from an EMBL/GenBank/DDBJ whole genome shotgun (WGS) entry which is preliminary data.</text>
</comment>
<name>A0A0N0GNU7_9NEIS</name>
<dbReference type="Proteomes" id="UP000037939">
    <property type="component" value="Unassembled WGS sequence"/>
</dbReference>
<evidence type="ECO:0000259" key="1">
    <source>
        <dbReference type="Pfam" id="PF02589"/>
    </source>
</evidence>
<protein>
    <submittedName>
        <fullName evidence="2">Lactate utilization protein C</fullName>
    </submittedName>
</protein>
<dbReference type="InterPro" id="IPR037171">
    <property type="entry name" value="NagB/RpiA_transferase-like"/>
</dbReference>
<feature type="domain" description="LUD" evidence="1">
    <location>
        <begin position="93"/>
        <end position="189"/>
    </location>
</feature>
<keyword evidence="3" id="KW-1185">Reference proteome</keyword>
<reference evidence="2 3" key="1">
    <citation type="submission" date="2015-07" db="EMBL/GenBank/DDBJ databases">
        <title>Draft genome sequence of the Amantichitinum ursilacus IGB-41, a new chitin-degrading bacterium.</title>
        <authorList>
            <person name="Kirstahler P."/>
            <person name="Guenther M."/>
            <person name="Grumaz C."/>
            <person name="Rupp S."/>
            <person name="Zibek S."/>
            <person name="Sohn K."/>
        </authorList>
    </citation>
    <scope>NUCLEOTIDE SEQUENCE [LARGE SCALE GENOMIC DNA]</scope>
    <source>
        <strain evidence="2 3">IGB-41</strain>
    </source>
</reference>
<dbReference type="EMBL" id="LAQT01000007">
    <property type="protein sequence ID" value="KPC53185.1"/>
    <property type="molecule type" value="Genomic_DNA"/>
</dbReference>
<dbReference type="PATRIC" id="fig|857265.3.peg.1816"/>
<dbReference type="SUPFAM" id="SSF100950">
    <property type="entry name" value="NagB/RpiA/CoA transferase-like"/>
    <property type="match status" value="1"/>
</dbReference>
<evidence type="ECO:0000313" key="3">
    <source>
        <dbReference type="Proteomes" id="UP000037939"/>
    </source>
</evidence>
<dbReference type="Gene3D" id="3.40.50.10420">
    <property type="entry name" value="NagB/RpiA/CoA transferase-like"/>
    <property type="match status" value="1"/>
</dbReference>
<dbReference type="STRING" id="857265.WG78_08845"/>
<dbReference type="PANTHER" id="PTHR43682">
    <property type="entry name" value="LACTATE UTILIZATION PROTEIN C"/>
    <property type="match status" value="1"/>
</dbReference>
<dbReference type="OrthoDB" id="9794187at2"/>
<accession>A0A0N0GNU7</accession>
<organism evidence="2 3">
    <name type="scientific">Amantichitinum ursilacus</name>
    <dbReference type="NCBI Taxonomy" id="857265"/>
    <lineage>
        <taxon>Bacteria</taxon>
        <taxon>Pseudomonadati</taxon>
        <taxon>Pseudomonadota</taxon>
        <taxon>Betaproteobacteria</taxon>
        <taxon>Neisseriales</taxon>
        <taxon>Chitinibacteraceae</taxon>
        <taxon>Amantichitinum</taxon>
    </lineage>
</organism>
<proteinExistence type="predicted"/>